<feature type="region of interest" description="Disordered" evidence="1">
    <location>
        <begin position="64"/>
        <end position="83"/>
    </location>
</feature>
<dbReference type="EMBL" id="BGPR01214324">
    <property type="protein sequence ID" value="GBN48836.1"/>
    <property type="molecule type" value="Genomic_DNA"/>
</dbReference>
<keyword evidence="3" id="KW-1185">Reference proteome</keyword>
<dbReference type="Proteomes" id="UP000499080">
    <property type="component" value="Unassembled WGS sequence"/>
</dbReference>
<protein>
    <submittedName>
        <fullName evidence="2">Uncharacterized protein</fullName>
    </submittedName>
</protein>
<accession>A0A4Y2PFQ1</accession>
<proteinExistence type="predicted"/>
<gene>
    <name evidence="2" type="ORF">AVEN_16931_1</name>
</gene>
<evidence type="ECO:0000313" key="3">
    <source>
        <dbReference type="Proteomes" id="UP000499080"/>
    </source>
</evidence>
<feature type="non-terminal residue" evidence="2">
    <location>
        <position position="1"/>
    </location>
</feature>
<evidence type="ECO:0000313" key="2">
    <source>
        <dbReference type="EMBL" id="GBN48836.1"/>
    </source>
</evidence>
<comment type="caution">
    <text evidence="2">The sequence shown here is derived from an EMBL/GenBank/DDBJ whole genome shotgun (WGS) entry which is preliminary data.</text>
</comment>
<sequence length="83" mass="9396">KPRFCHCLAQLGQPWPLCHKKDSLTHYSELNPDMVQIDDIDSATETVSIYLKLLKDPYQKLRVNSLSSGGHGGMKNMRKPVKS</sequence>
<dbReference type="AlphaFoldDB" id="A0A4Y2PFQ1"/>
<organism evidence="2 3">
    <name type="scientific">Araneus ventricosus</name>
    <name type="common">Orbweaver spider</name>
    <name type="synonym">Epeira ventricosa</name>
    <dbReference type="NCBI Taxonomy" id="182803"/>
    <lineage>
        <taxon>Eukaryota</taxon>
        <taxon>Metazoa</taxon>
        <taxon>Ecdysozoa</taxon>
        <taxon>Arthropoda</taxon>
        <taxon>Chelicerata</taxon>
        <taxon>Arachnida</taxon>
        <taxon>Araneae</taxon>
        <taxon>Araneomorphae</taxon>
        <taxon>Entelegynae</taxon>
        <taxon>Araneoidea</taxon>
        <taxon>Araneidae</taxon>
        <taxon>Araneus</taxon>
    </lineage>
</organism>
<reference evidence="2 3" key="1">
    <citation type="journal article" date="2019" name="Sci. Rep.">
        <title>Orb-weaving spider Araneus ventricosus genome elucidates the spidroin gene catalogue.</title>
        <authorList>
            <person name="Kono N."/>
            <person name="Nakamura H."/>
            <person name="Ohtoshi R."/>
            <person name="Moran D.A.P."/>
            <person name="Shinohara A."/>
            <person name="Yoshida Y."/>
            <person name="Fujiwara M."/>
            <person name="Mori M."/>
            <person name="Tomita M."/>
            <person name="Arakawa K."/>
        </authorList>
    </citation>
    <scope>NUCLEOTIDE SEQUENCE [LARGE SCALE GENOMIC DNA]</scope>
</reference>
<evidence type="ECO:0000256" key="1">
    <source>
        <dbReference type="SAM" id="MobiDB-lite"/>
    </source>
</evidence>
<name>A0A4Y2PFQ1_ARAVE</name>